<evidence type="ECO:0000313" key="6">
    <source>
        <dbReference type="EMBL" id="KAJ8959921.1"/>
    </source>
</evidence>
<evidence type="ECO:0000313" key="7">
    <source>
        <dbReference type="Proteomes" id="UP001162164"/>
    </source>
</evidence>
<name>A0ABQ9IS65_9CUCU</name>
<dbReference type="SMART" id="SM00174">
    <property type="entry name" value="RHO"/>
    <property type="match status" value="1"/>
</dbReference>
<dbReference type="PRINTS" id="PR00449">
    <property type="entry name" value="RASTRNSFRMNG"/>
</dbReference>
<dbReference type="SMART" id="SM00176">
    <property type="entry name" value="RAN"/>
    <property type="match status" value="1"/>
</dbReference>
<dbReference type="SMART" id="SM00175">
    <property type="entry name" value="RAB"/>
    <property type="match status" value="1"/>
</dbReference>
<dbReference type="InterPro" id="IPR027417">
    <property type="entry name" value="P-loop_NTPase"/>
</dbReference>
<gene>
    <name evidence="6" type="ORF">NQ317_002387</name>
</gene>
<evidence type="ECO:0000256" key="3">
    <source>
        <dbReference type="ARBA" id="ARBA00023134"/>
    </source>
</evidence>
<dbReference type="Pfam" id="PF00071">
    <property type="entry name" value="Ras"/>
    <property type="match status" value="2"/>
</dbReference>
<dbReference type="InterPro" id="IPR005225">
    <property type="entry name" value="Small_GTP-bd"/>
</dbReference>
<keyword evidence="4" id="KW-0449">Lipoprotein</keyword>
<evidence type="ECO:0000256" key="4">
    <source>
        <dbReference type="ARBA" id="ARBA00023288"/>
    </source>
</evidence>
<keyword evidence="5" id="KW-0636">Prenylation</keyword>
<dbReference type="NCBIfam" id="TIGR00231">
    <property type="entry name" value="small_GTP"/>
    <property type="match status" value="1"/>
</dbReference>
<keyword evidence="2" id="KW-0547">Nucleotide-binding</keyword>
<dbReference type="InterPro" id="IPR050305">
    <property type="entry name" value="Small_GTPase_Rab"/>
</dbReference>
<evidence type="ECO:0000256" key="2">
    <source>
        <dbReference type="ARBA" id="ARBA00022741"/>
    </source>
</evidence>
<evidence type="ECO:0000256" key="5">
    <source>
        <dbReference type="ARBA" id="ARBA00023289"/>
    </source>
</evidence>
<dbReference type="InterPro" id="IPR001806">
    <property type="entry name" value="Small_GTPase"/>
</dbReference>
<dbReference type="PANTHER" id="PTHR47980">
    <property type="entry name" value="LD44762P"/>
    <property type="match status" value="1"/>
</dbReference>
<comment type="similarity">
    <text evidence="1">Belongs to the small GTPase superfamily. Rab family.</text>
</comment>
<dbReference type="SMART" id="SM00173">
    <property type="entry name" value="RAS"/>
    <property type="match status" value="1"/>
</dbReference>
<keyword evidence="7" id="KW-1185">Reference proteome</keyword>
<evidence type="ECO:0008006" key="8">
    <source>
        <dbReference type="Google" id="ProtNLM"/>
    </source>
</evidence>
<dbReference type="PROSITE" id="PS51419">
    <property type="entry name" value="RAB"/>
    <property type="match status" value="1"/>
</dbReference>
<dbReference type="Proteomes" id="UP001162164">
    <property type="component" value="Unassembled WGS sequence"/>
</dbReference>
<dbReference type="Gene3D" id="3.40.50.300">
    <property type="entry name" value="P-loop containing nucleotide triphosphate hydrolases"/>
    <property type="match status" value="2"/>
</dbReference>
<reference evidence="6" key="1">
    <citation type="journal article" date="2023" name="Insect Mol. Biol.">
        <title>Genome sequencing provides insights into the evolution of gene families encoding plant cell wall-degrading enzymes in longhorned beetles.</title>
        <authorList>
            <person name="Shin N.R."/>
            <person name="Okamura Y."/>
            <person name="Kirsch R."/>
            <person name="Pauchet Y."/>
        </authorList>
    </citation>
    <scope>NUCLEOTIDE SEQUENCE</scope>
    <source>
        <strain evidence="6">MMC_N1</strain>
    </source>
</reference>
<comment type="caution">
    <text evidence="6">The sequence shown here is derived from an EMBL/GenBank/DDBJ whole genome shotgun (WGS) entry which is preliminary data.</text>
</comment>
<sequence length="180" mass="20378">MAKKTYDLLFKLLLIGDSGVGKTCILFRFSDDAFTTTFISTIGIDFKIKTVELRGKKIKLQIWDTAGQERFHTITTSYYRGAMGIMLHANEDVEKMILGNKCDMTDKRIVSKERGEIIAREHSIRFMETSAKANINIERAFNELAEAILDKTAGRDPGDHVDKVMVDRRQQSSTSKSCCN</sequence>
<accession>A0ABQ9IS65</accession>
<dbReference type="SUPFAM" id="SSF52540">
    <property type="entry name" value="P-loop containing nucleoside triphosphate hydrolases"/>
    <property type="match status" value="1"/>
</dbReference>
<organism evidence="6 7">
    <name type="scientific">Molorchus minor</name>
    <dbReference type="NCBI Taxonomy" id="1323400"/>
    <lineage>
        <taxon>Eukaryota</taxon>
        <taxon>Metazoa</taxon>
        <taxon>Ecdysozoa</taxon>
        <taxon>Arthropoda</taxon>
        <taxon>Hexapoda</taxon>
        <taxon>Insecta</taxon>
        <taxon>Pterygota</taxon>
        <taxon>Neoptera</taxon>
        <taxon>Endopterygota</taxon>
        <taxon>Coleoptera</taxon>
        <taxon>Polyphaga</taxon>
        <taxon>Cucujiformia</taxon>
        <taxon>Chrysomeloidea</taxon>
        <taxon>Cerambycidae</taxon>
        <taxon>Lamiinae</taxon>
        <taxon>Monochamini</taxon>
        <taxon>Molorchus</taxon>
    </lineage>
</organism>
<protein>
    <recommendedName>
        <fullName evidence="8">Ras-related protein Rab-10</fullName>
    </recommendedName>
</protein>
<keyword evidence="3" id="KW-0342">GTP-binding</keyword>
<dbReference type="EMBL" id="JAPWTJ010003245">
    <property type="protein sequence ID" value="KAJ8959921.1"/>
    <property type="molecule type" value="Genomic_DNA"/>
</dbReference>
<proteinExistence type="inferred from homology"/>
<evidence type="ECO:0000256" key="1">
    <source>
        <dbReference type="ARBA" id="ARBA00006270"/>
    </source>
</evidence>
<dbReference type="PROSITE" id="PS51421">
    <property type="entry name" value="RAS"/>
    <property type="match status" value="1"/>
</dbReference>